<evidence type="ECO:0000313" key="1">
    <source>
        <dbReference type="EMBL" id="KXN65181.1"/>
    </source>
</evidence>
<dbReference type="Proteomes" id="UP000070444">
    <property type="component" value="Unassembled WGS sequence"/>
</dbReference>
<reference evidence="1 2" key="1">
    <citation type="journal article" date="2015" name="Genome Biol. Evol.">
        <title>Phylogenomic analyses indicate that early fungi evolved digesting cell walls of algal ancestors of land plants.</title>
        <authorList>
            <person name="Chang Y."/>
            <person name="Wang S."/>
            <person name="Sekimoto S."/>
            <person name="Aerts A.L."/>
            <person name="Choi C."/>
            <person name="Clum A."/>
            <person name="LaButti K.M."/>
            <person name="Lindquist E.A."/>
            <person name="Yee Ngan C."/>
            <person name="Ohm R.A."/>
            <person name="Salamov A.A."/>
            <person name="Grigoriev I.V."/>
            <person name="Spatafora J.W."/>
            <person name="Berbee M.L."/>
        </authorList>
    </citation>
    <scope>NUCLEOTIDE SEQUENCE [LARGE SCALE GENOMIC DNA]</scope>
    <source>
        <strain evidence="1 2">NRRL 28638</strain>
    </source>
</reference>
<dbReference type="Gene3D" id="3.40.50.1110">
    <property type="entry name" value="SGNH hydrolase"/>
    <property type="match status" value="1"/>
</dbReference>
<keyword evidence="2" id="KW-1185">Reference proteome</keyword>
<accession>A0A137NR16</accession>
<organism evidence="1 2">
    <name type="scientific">Conidiobolus coronatus (strain ATCC 28846 / CBS 209.66 / NRRL 28638)</name>
    <name type="common">Delacroixia coronata</name>
    <dbReference type="NCBI Taxonomy" id="796925"/>
    <lineage>
        <taxon>Eukaryota</taxon>
        <taxon>Fungi</taxon>
        <taxon>Fungi incertae sedis</taxon>
        <taxon>Zoopagomycota</taxon>
        <taxon>Entomophthoromycotina</taxon>
        <taxon>Entomophthoromycetes</taxon>
        <taxon>Entomophthorales</taxon>
        <taxon>Ancylistaceae</taxon>
        <taxon>Conidiobolus</taxon>
    </lineage>
</organism>
<dbReference type="InterPro" id="IPR036514">
    <property type="entry name" value="SGNH_hydro_sf"/>
</dbReference>
<dbReference type="EMBL" id="KQ964955">
    <property type="protein sequence ID" value="KXN65181.1"/>
    <property type="molecule type" value="Genomic_DNA"/>
</dbReference>
<dbReference type="OrthoDB" id="1600564at2759"/>
<proteinExistence type="predicted"/>
<evidence type="ECO:0000313" key="2">
    <source>
        <dbReference type="Proteomes" id="UP000070444"/>
    </source>
</evidence>
<sequence>LNQALTKAINDEQAKDPSQRLTLVDADQIFMKLVTVPSSKSLNWEPNGFCVDDLEPLTTNICSNPNDYFFWDRQHPNTESHERIYNNLETVFKQSNLI</sequence>
<gene>
    <name evidence="1" type="ORF">CONCODRAFT_13328</name>
</gene>
<evidence type="ECO:0008006" key="3">
    <source>
        <dbReference type="Google" id="ProtNLM"/>
    </source>
</evidence>
<dbReference type="AlphaFoldDB" id="A0A137NR16"/>
<name>A0A137NR16_CONC2</name>
<feature type="non-terminal residue" evidence="1">
    <location>
        <position position="1"/>
    </location>
</feature>
<protein>
    <recommendedName>
        <fullName evidence="3">Carbohydrate esterase family 16 protein</fullName>
    </recommendedName>
</protein>